<comment type="caution">
    <text evidence="1">The sequence shown here is derived from an EMBL/GenBank/DDBJ whole genome shotgun (WGS) entry which is preliminary data.</text>
</comment>
<feature type="non-terminal residue" evidence="1">
    <location>
        <position position="1"/>
    </location>
</feature>
<accession>A0A6B3RV61</accession>
<dbReference type="RefSeq" id="WP_164615554.1">
    <property type="nucleotide sequence ID" value="NZ_JAAIKE010000015.1"/>
</dbReference>
<proteinExistence type="predicted"/>
<evidence type="ECO:0000313" key="2">
    <source>
        <dbReference type="Proteomes" id="UP000481421"/>
    </source>
</evidence>
<sequence>LAQHAHDLGFGETALLHRNLLVHPAEKILLPHPLNHGEDYPLKVDRRRMSRLMQKLGLMPQGATDAESGRLVFPVKDVEQLVTDYEVAVPLAQVSHYIGGTPNQSLTLYNTGILPTVIPADAPGAVRGVIFAKRVLDDFLATIGAMPLLDDAQRNQSLSIAEACQRYGGTTDELIAAVLSGKIAAFRSREDSRFWCQKFWLCEKGCPAKGAMCSPLPSLNVSTAAQGPHSRALFIFSGTRQTFAPNSENLCTHDKFRH</sequence>
<reference evidence="1 2" key="1">
    <citation type="submission" date="2020-02" db="EMBL/GenBank/DDBJ databases">
        <title>Rhodobacter algicola sp. nov., isolated from microalga culture.</title>
        <authorList>
            <person name="Park C.-Y."/>
        </authorList>
    </citation>
    <scope>NUCLEOTIDE SEQUENCE [LARGE SCALE GENOMIC DNA]</scope>
    <source>
        <strain evidence="1 2">ETT8</strain>
    </source>
</reference>
<dbReference type="AlphaFoldDB" id="A0A6B3RV61"/>
<name>A0A6B3RV61_9RHOB</name>
<dbReference type="Proteomes" id="UP000481421">
    <property type="component" value="Unassembled WGS sequence"/>
</dbReference>
<dbReference type="EMBL" id="JAAIKE010000015">
    <property type="protein sequence ID" value="NEX48688.1"/>
    <property type="molecule type" value="Genomic_DNA"/>
</dbReference>
<keyword evidence="2" id="KW-1185">Reference proteome</keyword>
<gene>
    <name evidence="1" type="ORF">G3572_21060</name>
</gene>
<evidence type="ECO:0000313" key="1">
    <source>
        <dbReference type="EMBL" id="NEX48688.1"/>
    </source>
</evidence>
<organism evidence="1 2">
    <name type="scientific">Pseudotabrizicola algicola</name>
    <dbReference type="NCBI Taxonomy" id="2709381"/>
    <lineage>
        <taxon>Bacteria</taxon>
        <taxon>Pseudomonadati</taxon>
        <taxon>Pseudomonadota</taxon>
        <taxon>Alphaproteobacteria</taxon>
        <taxon>Rhodobacterales</taxon>
        <taxon>Paracoccaceae</taxon>
        <taxon>Pseudotabrizicola</taxon>
    </lineage>
</organism>
<protein>
    <submittedName>
        <fullName evidence="1">Uncharacterized protein</fullName>
    </submittedName>
</protein>